<reference evidence="2" key="1">
    <citation type="submission" date="2021-01" db="EMBL/GenBank/DDBJ databases">
        <authorList>
            <person name="Kaushik A."/>
        </authorList>
    </citation>
    <scope>NUCLEOTIDE SEQUENCE</scope>
    <source>
        <strain evidence="2">AG1-1A</strain>
    </source>
</reference>
<protein>
    <submittedName>
        <fullName evidence="2">Uncharacterized protein</fullName>
    </submittedName>
</protein>
<accession>A0A8H3A5I8</accession>
<comment type="caution">
    <text evidence="2">The sequence shown here is derived from an EMBL/GenBank/DDBJ whole genome shotgun (WGS) entry which is preliminary data.</text>
</comment>
<evidence type="ECO:0000313" key="2">
    <source>
        <dbReference type="EMBL" id="CAE6409770.1"/>
    </source>
</evidence>
<gene>
    <name evidence="2" type="ORF">RDB_LOCUS43557</name>
</gene>
<feature type="compositionally biased region" description="Polar residues" evidence="1">
    <location>
        <begin position="166"/>
        <end position="195"/>
    </location>
</feature>
<feature type="region of interest" description="Disordered" evidence="1">
    <location>
        <begin position="145"/>
        <end position="241"/>
    </location>
</feature>
<feature type="compositionally biased region" description="Pro residues" evidence="1">
    <location>
        <begin position="230"/>
        <end position="241"/>
    </location>
</feature>
<dbReference type="Proteomes" id="UP000663840">
    <property type="component" value="Unassembled WGS sequence"/>
</dbReference>
<dbReference type="AlphaFoldDB" id="A0A8H3A5I8"/>
<sequence>MSPPMFSACLSFYQVYDEQCSSSQFPRVISSQPTPRSGMVIVPLPAGSVDKYSSGAERLRGGGGCCGGKNRGADGQRSSPLEPQPVVQIPPPDASQATKKAPEANQPAKLASTRVPRLSEPTPPSHTARAIMASTVTVSVEPSLMPPRAGAVRNHSSPNPPKLSPVSRSATSRQRHTTLPSNLVPPQQAATSSTGPPLEGPIHYPGGTIRNPAFPPSVYNAGGVQIAPSGSPPAPPPFMKD</sequence>
<evidence type="ECO:0000256" key="1">
    <source>
        <dbReference type="SAM" id="MobiDB-lite"/>
    </source>
</evidence>
<evidence type="ECO:0000313" key="3">
    <source>
        <dbReference type="Proteomes" id="UP000663840"/>
    </source>
</evidence>
<organism evidence="2 3">
    <name type="scientific">Rhizoctonia solani</name>
    <dbReference type="NCBI Taxonomy" id="456999"/>
    <lineage>
        <taxon>Eukaryota</taxon>
        <taxon>Fungi</taxon>
        <taxon>Dikarya</taxon>
        <taxon>Basidiomycota</taxon>
        <taxon>Agaricomycotina</taxon>
        <taxon>Agaricomycetes</taxon>
        <taxon>Cantharellales</taxon>
        <taxon>Ceratobasidiaceae</taxon>
        <taxon>Rhizoctonia</taxon>
    </lineage>
</organism>
<name>A0A8H3A5I8_9AGAM</name>
<proteinExistence type="predicted"/>
<feature type="region of interest" description="Disordered" evidence="1">
    <location>
        <begin position="63"/>
        <end position="130"/>
    </location>
</feature>
<dbReference type="EMBL" id="CAJMWR010000959">
    <property type="protein sequence ID" value="CAE6409770.1"/>
    <property type="molecule type" value="Genomic_DNA"/>
</dbReference>